<dbReference type="HOGENOM" id="CLU_145381_0_0_4"/>
<dbReference type="Gene3D" id="3.40.570.10">
    <property type="entry name" value="Extracellular Endonuclease, subunit A"/>
    <property type="match status" value="1"/>
</dbReference>
<dbReference type="KEGG" id="pna:Pnap_0623"/>
<keyword evidence="3" id="KW-0255">Endonuclease</keyword>
<organism evidence="3 4">
    <name type="scientific">Polaromonas naphthalenivorans (strain CJ2)</name>
    <dbReference type="NCBI Taxonomy" id="365044"/>
    <lineage>
        <taxon>Bacteria</taxon>
        <taxon>Pseudomonadati</taxon>
        <taxon>Pseudomonadota</taxon>
        <taxon>Betaproteobacteria</taxon>
        <taxon>Burkholderiales</taxon>
        <taxon>Comamonadaceae</taxon>
        <taxon>Polaromonas</taxon>
    </lineage>
</organism>
<dbReference type="eggNOG" id="COG1864">
    <property type="taxonomic scope" value="Bacteria"/>
</dbReference>
<keyword evidence="4" id="KW-1185">Reference proteome</keyword>
<name>A1VJW4_POLNA</name>
<dbReference type="SUPFAM" id="SSF54060">
    <property type="entry name" value="His-Me finger endonucleases"/>
    <property type="match status" value="1"/>
</dbReference>
<accession>A1VJW4</accession>
<keyword evidence="1" id="KW-0732">Signal</keyword>
<feature type="domain" description="DNA/RNA non-specific endonuclease/pyrophosphatase/phosphodiesterase" evidence="2">
    <location>
        <begin position="67"/>
        <end position="138"/>
    </location>
</feature>
<keyword evidence="3" id="KW-0378">Hydrolase</keyword>
<dbReference type="EMBL" id="CP000529">
    <property type="protein sequence ID" value="ABM35942.1"/>
    <property type="molecule type" value="Genomic_DNA"/>
</dbReference>
<keyword evidence="3" id="KW-0540">Nuclease</keyword>
<dbReference type="AlphaFoldDB" id="A1VJW4"/>
<dbReference type="GO" id="GO:0046872">
    <property type="term" value="F:metal ion binding"/>
    <property type="evidence" value="ECO:0007669"/>
    <property type="project" value="InterPro"/>
</dbReference>
<dbReference type="InterPro" id="IPR001604">
    <property type="entry name" value="Endo_G_ENPP1-like_dom"/>
</dbReference>
<evidence type="ECO:0000256" key="1">
    <source>
        <dbReference type="SAM" id="SignalP"/>
    </source>
</evidence>
<feature type="signal peptide" evidence="1">
    <location>
        <begin position="1"/>
        <end position="37"/>
    </location>
</feature>
<dbReference type="GO" id="GO:0003676">
    <property type="term" value="F:nucleic acid binding"/>
    <property type="evidence" value="ECO:0007669"/>
    <property type="project" value="InterPro"/>
</dbReference>
<evidence type="ECO:0000259" key="2">
    <source>
        <dbReference type="Pfam" id="PF01223"/>
    </source>
</evidence>
<proteinExistence type="predicted"/>
<dbReference type="GO" id="GO:0016787">
    <property type="term" value="F:hydrolase activity"/>
    <property type="evidence" value="ECO:0007669"/>
    <property type="project" value="InterPro"/>
</dbReference>
<dbReference type="STRING" id="365044.Pnap_0623"/>
<evidence type="ECO:0000313" key="3">
    <source>
        <dbReference type="EMBL" id="ABM35942.1"/>
    </source>
</evidence>
<dbReference type="GO" id="GO:0004519">
    <property type="term" value="F:endonuclease activity"/>
    <property type="evidence" value="ECO:0007669"/>
    <property type="project" value="UniProtKB-KW"/>
</dbReference>
<dbReference type="InterPro" id="IPR044925">
    <property type="entry name" value="His-Me_finger_sf"/>
</dbReference>
<dbReference type="InterPro" id="IPR044929">
    <property type="entry name" value="DNA/RNA_non-sp_Endonuclease_sf"/>
</dbReference>
<feature type="chain" id="PRO_5002639786" evidence="1">
    <location>
        <begin position="38"/>
        <end position="148"/>
    </location>
</feature>
<reference evidence="4" key="1">
    <citation type="journal article" date="2009" name="Environ. Microbiol.">
        <title>The genome of Polaromonas naphthalenivorans strain CJ2, isolated from coal tar-contaminated sediment, reveals physiological and metabolic versatility and evolution through extensive horizontal gene transfer.</title>
        <authorList>
            <person name="Yagi J.M."/>
            <person name="Sims D."/>
            <person name="Brettin T."/>
            <person name="Bruce D."/>
            <person name="Madsen E.L."/>
        </authorList>
    </citation>
    <scope>NUCLEOTIDE SEQUENCE [LARGE SCALE GENOMIC DNA]</scope>
    <source>
        <strain evidence="4">CJ2</strain>
    </source>
</reference>
<dbReference type="Pfam" id="PF01223">
    <property type="entry name" value="Endonuclease_NS"/>
    <property type="match status" value="1"/>
</dbReference>
<sequence length="148" mass="16461">MACTADARLRHTGPPSKIFPRFSYMLRTLAFSLTVLAGTSVLANTACPQHFAAGQRPVVTNPKMQPRTQELCFKAFAVLHSGLSRTPLYAAEHLTRQNMKNAAKLSRKDSFHAEDALPEGDRAELSDYERSGYDRGHLQYPVKNILIS</sequence>
<evidence type="ECO:0000313" key="4">
    <source>
        <dbReference type="Proteomes" id="UP000000644"/>
    </source>
</evidence>
<dbReference type="Proteomes" id="UP000000644">
    <property type="component" value="Chromosome"/>
</dbReference>
<gene>
    <name evidence="3" type="ordered locus">Pnap_0623</name>
</gene>
<protein>
    <submittedName>
        <fullName evidence="3">DNA/RNA endonuclease G NUC1-like protein</fullName>
    </submittedName>
</protein>